<dbReference type="HOGENOM" id="CLU_1085664_0_0_10"/>
<evidence type="ECO:0000256" key="1">
    <source>
        <dbReference type="SAM" id="Phobius"/>
    </source>
</evidence>
<organism evidence="2 3">
    <name type="scientific">Bernardetia litoralis (strain ATCC 23117 / DSM 6794 / NBRC 15988 / NCIMB 1366 / Fx l1 / Sio-4)</name>
    <name type="common">Flexibacter litoralis</name>
    <dbReference type="NCBI Taxonomy" id="880071"/>
    <lineage>
        <taxon>Bacteria</taxon>
        <taxon>Pseudomonadati</taxon>
        <taxon>Bacteroidota</taxon>
        <taxon>Cytophagia</taxon>
        <taxon>Cytophagales</taxon>
        <taxon>Bernardetiaceae</taxon>
        <taxon>Bernardetia</taxon>
    </lineage>
</organism>
<dbReference type="KEGG" id="fli:Fleli_3639"/>
<keyword evidence="1" id="KW-0472">Membrane</keyword>
<dbReference type="eggNOG" id="ENOG502Z81J">
    <property type="taxonomic scope" value="Bacteria"/>
</dbReference>
<dbReference type="STRING" id="880071.Fleli_3639"/>
<dbReference type="AlphaFoldDB" id="I4APS0"/>
<feature type="transmembrane region" description="Helical" evidence="1">
    <location>
        <begin position="12"/>
        <end position="36"/>
    </location>
</feature>
<feature type="transmembrane region" description="Helical" evidence="1">
    <location>
        <begin position="56"/>
        <end position="75"/>
    </location>
</feature>
<protein>
    <submittedName>
        <fullName evidence="2">Uncharacterized protein</fullName>
    </submittedName>
</protein>
<name>I4APS0_BERLS</name>
<proteinExistence type="predicted"/>
<dbReference type="PATRIC" id="fig|880071.3.peg.3645"/>
<dbReference type="RefSeq" id="WP_014799379.1">
    <property type="nucleotide sequence ID" value="NC_018018.1"/>
</dbReference>
<dbReference type="Proteomes" id="UP000006054">
    <property type="component" value="Chromosome"/>
</dbReference>
<keyword evidence="1" id="KW-1133">Transmembrane helix</keyword>
<dbReference type="EMBL" id="CP003345">
    <property type="protein sequence ID" value="AFM05955.1"/>
    <property type="molecule type" value="Genomic_DNA"/>
</dbReference>
<accession>I4APS0</accession>
<sequence precursor="true">MFKKTLSFILQISLIVLLTVFTQIGGAVWLIVWLQANFLCFKIKKKSYSTYLKIKLSLFFGFYLFATFVIVPLAAKHYNNRVALPVFVENNIQPTTIWTCILNRHYVKPKLKEALFRIGNNFEKKYPNSKVNYLDANFPFSLALYKNKGFPLLPHLSHNDGKKIDLSFFYLNKETQEPTNKKPSFSGYGIYEAPKQEEYNQPEICLKQSWYYEIGKYAKVYSNEEDYSFDKERTNYLITLVIKEHSIKKFFLEPHLKNRFKVSSSKWRFHGCKASRHDDHVHVQL</sequence>
<keyword evidence="1" id="KW-0812">Transmembrane</keyword>
<reference evidence="3" key="1">
    <citation type="submission" date="2012-06" db="EMBL/GenBank/DDBJ databases">
        <title>The complete genome of Flexibacter litoralis DSM 6794.</title>
        <authorList>
            <person name="Lucas S."/>
            <person name="Copeland A."/>
            <person name="Lapidus A."/>
            <person name="Glavina del Rio T."/>
            <person name="Dalin E."/>
            <person name="Tice H."/>
            <person name="Bruce D."/>
            <person name="Goodwin L."/>
            <person name="Pitluck S."/>
            <person name="Peters L."/>
            <person name="Ovchinnikova G."/>
            <person name="Lu M."/>
            <person name="Kyrpides N."/>
            <person name="Mavromatis K."/>
            <person name="Ivanova N."/>
            <person name="Brettin T."/>
            <person name="Detter J.C."/>
            <person name="Han C."/>
            <person name="Larimer F."/>
            <person name="Land M."/>
            <person name="Hauser L."/>
            <person name="Markowitz V."/>
            <person name="Cheng J.-F."/>
            <person name="Hugenholtz P."/>
            <person name="Woyke T."/>
            <person name="Wu D."/>
            <person name="Spring S."/>
            <person name="Lang E."/>
            <person name="Kopitz M."/>
            <person name="Brambilla E."/>
            <person name="Klenk H.-P."/>
            <person name="Eisen J.A."/>
        </authorList>
    </citation>
    <scope>NUCLEOTIDE SEQUENCE [LARGE SCALE GENOMIC DNA]</scope>
    <source>
        <strain evidence="3">ATCC 23117 / DSM 6794 / NBRC 15988 / NCIMB 1366 / Sio-4</strain>
    </source>
</reference>
<evidence type="ECO:0000313" key="2">
    <source>
        <dbReference type="EMBL" id="AFM05955.1"/>
    </source>
</evidence>
<dbReference type="OrthoDB" id="655954at2"/>
<dbReference type="InterPro" id="IPR009045">
    <property type="entry name" value="Zn_M74/Hedgehog-like"/>
</dbReference>
<gene>
    <name evidence="2" type="ordered locus">Fleli_3639</name>
</gene>
<dbReference type="Gene3D" id="3.30.1380.10">
    <property type="match status" value="1"/>
</dbReference>
<evidence type="ECO:0000313" key="3">
    <source>
        <dbReference type="Proteomes" id="UP000006054"/>
    </source>
</evidence>
<keyword evidence="3" id="KW-1185">Reference proteome</keyword>